<protein>
    <recommendedName>
        <fullName evidence="3">CENP-V/GFA domain-containing protein</fullName>
    </recommendedName>
</protein>
<organism evidence="1 2">
    <name type="scientific">Aliiroseovarius sediminilitoris</name>
    <dbReference type="NCBI Taxonomy" id="1173584"/>
    <lineage>
        <taxon>Bacteria</taxon>
        <taxon>Pseudomonadati</taxon>
        <taxon>Pseudomonadota</taxon>
        <taxon>Alphaproteobacteria</taxon>
        <taxon>Rhodobacterales</taxon>
        <taxon>Paracoccaceae</taxon>
        <taxon>Aliiroseovarius</taxon>
    </lineage>
</organism>
<keyword evidence="2" id="KW-1185">Reference proteome</keyword>
<sequence>MKIQCDCGSFQAELANSPKNSPGRLVCYCDDCQAFAEMLERTDVLDEFGGTEVVPAYPSDITFIKGESNLCYSQVTQNGLYRFSTTCCNSPIVNTRPNFPWAGIFHSAYTAADTQALKKFGEIRGRIRGTYAKGNPDFKVSDKIGARDMLTVLPFVVKGKLFGKHKGSPFFENDGATPIGLKRP</sequence>
<dbReference type="AlphaFoldDB" id="A0A1I0P1N3"/>
<evidence type="ECO:0008006" key="3">
    <source>
        <dbReference type="Google" id="ProtNLM"/>
    </source>
</evidence>
<dbReference type="RefSeq" id="WP_091429215.1">
    <property type="nucleotide sequence ID" value="NZ_FOJB01000001.1"/>
</dbReference>
<dbReference type="InterPro" id="IPR046149">
    <property type="entry name" value="DUF6151"/>
</dbReference>
<evidence type="ECO:0000313" key="1">
    <source>
        <dbReference type="EMBL" id="SEW07965.1"/>
    </source>
</evidence>
<accession>A0A1I0P1N3</accession>
<name>A0A1I0P1N3_9RHOB</name>
<proteinExistence type="predicted"/>
<reference evidence="1 2" key="1">
    <citation type="submission" date="2016-10" db="EMBL/GenBank/DDBJ databases">
        <authorList>
            <person name="de Groot N.N."/>
        </authorList>
    </citation>
    <scope>NUCLEOTIDE SEQUENCE [LARGE SCALE GENOMIC DNA]</scope>
    <source>
        <strain evidence="1 2">DSM 29439</strain>
    </source>
</reference>
<dbReference type="Pfam" id="PF19648">
    <property type="entry name" value="DUF6151"/>
    <property type="match status" value="1"/>
</dbReference>
<evidence type="ECO:0000313" key="2">
    <source>
        <dbReference type="Proteomes" id="UP000199650"/>
    </source>
</evidence>
<dbReference type="OrthoDB" id="5500342at2"/>
<gene>
    <name evidence="1" type="ORF">SAMN05444851_1273</name>
</gene>
<dbReference type="Proteomes" id="UP000199650">
    <property type="component" value="Unassembled WGS sequence"/>
</dbReference>
<dbReference type="STRING" id="1173584.SAMN05444851_1273"/>
<dbReference type="Gene3D" id="3.90.1590.10">
    <property type="entry name" value="glutathione-dependent formaldehyde- activating enzyme (gfa)"/>
    <property type="match status" value="1"/>
</dbReference>
<dbReference type="EMBL" id="FOJB01000001">
    <property type="protein sequence ID" value="SEW07965.1"/>
    <property type="molecule type" value="Genomic_DNA"/>
</dbReference>